<dbReference type="EMBL" id="BMYX01000019">
    <property type="protein sequence ID" value="GGY23870.1"/>
    <property type="molecule type" value="Genomic_DNA"/>
</dbReference>
<keyword evidence="3" id="KW-1185">Reference proteome</keyword>
<evidence type="ECO:0008006" key="4">
    <source>
        <dbReference type="Google" id="ProtNLM"/>
    </source>
</evidence>
<dbReference type="RefSeq" id="WP_189535686.1">
    <property type="nucleotide sequence ID" value="NZ_BMYX01000019.1"/>
</dbReference>
<name>A0A918P637_9NEIS</name>
<evidence type="ECO:0000256" key="1">
    <source>
        <dbReference type="SAM" id="MobiDB-lite"/>
    </source>
</evidence>
<gene>
    <name evidence="2" type="ORF">GCM10011289_29460</name>
</gene>
<evidence type="ECO:0000313" key="3">
    <source>
        <dbReference type="Proteomes" id="UP000645257"/>
    </source>
</evidence>
<feature type="region of interest" description="Disordered" evidence="1">
    <location>
        <begin position="226"/>
        <end position="247"/>
    </location>
</feature>
<proteinExistence type="predicted"/>
<sequence length="247" mass="28063">MPREIYINHAVSVIDGDVVTARRLGEARQANRLLLRARRQATTMIRKAREEADNCRQLGFVQGYRDGFFSVAMNTVDFLDARSALFARVEADIVERLRQRLSGAMANPAVLLSLIDEWQMRQPADADTPVLLRLPRSVEEPACLLKARMPGRPQRRFEIEYHDEPGFILEAGDEVVRFDPQESAADIAAQLKRSLMKETLPQFADSAINDAIENLWYALQERYRSHKEEENDDDSIDAGDRAFASGE</sequence>
<dbReference type="AlphaFoldDB" id="A0A918P637"/>
<organism evidence="2 3">
    <name type="scientific">Paludibacterium paludis</name>
    <dbReference type="NCBI Taxonomy" id="1225769"/>
    <lineage>
        <taxon>Bacteria</taxon>
        <taxon>Pseudomonadati</taxon>
        <taxon>Pseudomonadota</taxon>
        <taxon>Betaproteobacteria</taxon>
        <taxon>Neisseriales</taxon>
        <taxon>Chromobacteriaceae</taxon>
        <taxon>Paludibacterium</taxon>
    </lineage>
</organism>
<protein>
    <recommendedName>
        <fullName evidence="4">Oxygen-regulated invasion protein OrgB</fullName>
    </recommendedName>
</protein>
<dbReference type="Proteomes" id="UP000645257">
    <property type="component" value="Unassembled WGS sequence"/>
</dbReference>
<accession>A0A918P637</accession>
<reference evidence="2" key="1">
    <citation type="journal article" date="2014" name="Int. J. Syst. Evol. Microbiol.">
        <title>Complete genome sequence of Corynebacterium casei LMG S-19264T (=DSM 44701T), isolated from a smear-ripened cheese.</title>
        <authorList>
            <consortium name="US DOE Joint Genome Institute (JGI-PGF)"/>
            <person name="Walter F."/>
            <person name="Albersmeier A."/>
            <person name="Kalinowski J."/>
            <person name="Ruckert C."/>
        </authorList>
    </citation>
    <scope>NUCLEOTIDE SEQUENCE</scope>
    <source>
        <strain evidence="2">KCTC 32182</strain>
    </source>
</reference>
<comment type="caution">
    <text evidence="2">The sequence shown here is derived from an EMBL/GenBank/DDBJ whole genome shotgun (WGS) entry which is preliminary data.</text>
</comment>
<evidence type="ECO:0000313" key="2">
    <source>
        <dbReference type="EMBL" id="GGY23870.1"/>
    </source>
</evidence>
<reference evidence="2" key="2">
    <citation type="submission" date="2020-09" db="EMBL/GenBank/DDBJ databases">
        <authorList>
            <person name="Sun Q."/>
            <person name="Kim S."/>
        </authorList>
    </citation>
    <scope>NUCLEOTIDE SEQUENCE</scope>
    <source>
        <strain evidence="2">KCTC 32182</strain>
    </source>
</reference>